<keyword evidence="6" id="KW-1185">Reference proteome</keyword>
<dbReference type="RefSeq" id="XP_041549727.1">
    <property type="nucleotide sequence ID" value="XM_041699941.1"/>
</dbReference>
<dbReference type="Pfam" id="PF12796">
    <property type="entry name" value="Ank_2"/>
    <property type="match status" value="4"/>
</dbReference>
<protein>
    <recommendedName>
        <fullName evidence="4">NACHT domain-containing protein</fullName>
    </recommendedName>
</protein>
<dbReference type="InterPro" id="IPR002110">
    <property type="entry name" value="Ankyrin_rpt"/>
</dbReference>
<dbReference type="Pfam" id="PF24883">
    <property type="entry name" value="NPHP3_N"/>
    <property type="match status" value="1"/>
</dbReference>
<dbReference type="Gene3D" id="3.40.50.300">
    <property type="entry name" value="P-loop containing nucleotide triphosphate hydrolases"/>
    <property type="match status" value="1"/>
</dbReference>
<dbReference type="KEGG" id="apuu:APUU_10361A"/>
<feature type="repeat" description="ANK" evidence="3">
    <location>
        <begin position="1500"/>
        <end position="1534"/>
    </location>
</feature>
<evidence type="ECO:0000256" key="1">
    <source>
        <dbReference type="ARBA" id="ARBA00022737"/>
    </source>
</evidence>
<evidence type="ECO:0000313" key="6">
    <source>
        <dbReference type="Proteomes" id="UP000654913"/>
    </source>
</evidence>
<dbReference type="EMBL" id="AP024443">
    <property type="protein sequence ID" value="BCS17533.1"/>
    <property type="molecule type" value="Genomic_DNA"/>
</dbReference>
<dbReference type="InterPro" id="IPR051165">
    <property type="entry name" value="Multifunctional_ANK_Repeat"/>
</dbReference>
<evidence type="ECO:0000313" key="5">
    <source>
        <dbReference type="EMBL" id="BCS17533.1"/>
    </source>
</evidence>
<feature type="domain" description="NACHT" evidence="4">
    <location>
        <begin position="75"/>
        <end position="217"/>
    </location>
</feature>
<accession>A0A7R7XA39</accession>
<feature type="repeat" description="ANK" evidence="3">
    <location>
        <begin position="1777"/>
        <end position="1809"/>
    </location>
</feature>
<feature type="repeat" description="ANK" evidence="3">
    <location>
        <begin position="998"/>
        <end position="1031"/>
    </location>
</feature>
<dbReference type="PRINTS" id="PR01415">
    <property type="entry name" value="ANKYRIN"/>
</dbReference>
<evidence type="ECO:0000256" key="3">
    <source>
        <dbReference type="PROSITE-ProRule" id="PRU00023"/>
    </source>
</evidence>
<dbReference type="PROSITE" id="PS50837">
    <property type="entry name" value="NACHT"/>
    <property type="match status" value="1"/>
</dbReference>
<dbReference type="Proteomes" id="UP000654913">
    <property type="component" value="Chromosome 1"/>
</dbReference>
<dbReference type="PANTHER" id="PTHR24123:SF33">
    <property type="entry name" value="PROTEIN HOS4"/>
    <property type="match status" value="1"/>
</dbReference>
<proteinExistence type="predicted"/>
<feature type="repeat" description="ANK" evidence="3">
    <location>
        <begin position="826"/>
        <end position="859"/>
    </location>
</feature>
<dbReference type="InterPro" id="IPR036770">
    <property type="entry name" value="Ankyrin_rpt-contain_sf"/>
</dbReference>
<dbReference type="SMART" id="SM00248">
    <property type="entry name" value="ANK"/>
    <property type="match status" value="24"/>
</dbReference>
<dbReference type="SUPFAM" id="SSF48403">
    <property type="entry name" value="Ankyrin repeat"/>
    <property type="match status" value="5"/>
</dbReference>
<feature type="repeat" description="ANK" evidence="3">
    <location>
        <begin position="591"/>
        <end position="623"/>
    </location>
</feature>
<dbReference type="Pfam" id="PF22939">
    <property type="entry name" value="WHD_GPIID"/>
    <property type="match status" value="1"/>
</dbReference>
<dbReference type="GeneID" id="64967538"/>
<keyword evidence="2 3" id="KW-0040">ANK repeat</keyword>
<dbReference type="PROSITE" id="PS50088">
    <property type="entry name" value="ANK_REPEAT"/>
    <property type="match status" value="9"/>
</dbReference>
<dbReference type="PROSITE" id="PS50297">
    <property type="entry name" value="ANK_REP_REGION"/>
    <property type="match status" value="7"/>
</dbReference>
<organism evidence="5 6">
    <name type="scientific">Aspergillus puulaauensis</name>
    <dbReference type="NCBI Taxonomy" id="1220207"/>
    <lineage>
        <taxon>Eukaryota</taxon>
        <taxon>Fungi</taxon>
        <taxon>Dikarya</taxon>
        <taxon>Ascomycota</taxon>
        <taxon>Pezizomycotina</taxon>
        <taxon>Eurotiomycetes</taxon>
        <taxon>Eurotiomycetidae</taxon>
        <taxon>Eurotiales</taxon>
        <taxon>Aspergillaceae</taxon>
        <taxon>Aspergillus</taxon>
    </lineage>
</organism>
<feature type="repeat" description="ANK" evidence="3">
    <location>
        <begin position="523"/>
        <end position="549"/>
    </location>
</feature>
<reference evidence="5" key="1">
    <citation type="submission" date="2021-01" db="EMBL/GenBank/DDBJ databases">
        <authorList>
            <consortium name="Aspergillus puulaauensis MK2 genome sequencing consortium"/>
            <person name="Kazuki M."/>
            <person name="Futagami T."/>
        </authorList>
    </citation>
    <scope>NUCLEOTIDE SEQUENCE</scope>
    <source>
        <strain evidence="5">MK2</strain>
    </source>
</reference>
<evidence type="ECO:0000259" key="4">
    <source>
        <dbReference type="PROSITE" id="PS50837"/>
    </source>
</evidence>
<name>A0A7R7XA39_9EURO</name>
<dbReference type="InterPro" id="IPR027417">
    <property type="entry name" value="P-loop_NTPase"/>
</dbReference>
<dbReference type="Pfam" id="PF00023">
    <property type="entry name" value="Ank"/>
    <property type="match status" value="1"/>
</dbReference>
<dbReference type="InterPro" id="IPR056884">
    <property type="entry name" value="NPHP3-like_N"/>
</dbReference>
<dbReference type="Gene3D" id="1.25.40.20">
    <property type="entry name" value="Ankyrin repeat-containing domain"/>
    <property type="match status" value="9"/>
</dbReference>
<dbReference type="PANTHER" id="PTHR24123">
    <property type="entry name" value="ANKYRIN REPEAT-CONTAINING"/>
    <property type="match status" value="1"/>
</dbReference>
<evidence type="ECO:0000256" key="2">
    <source>
        <dbReference type="ARBA" id="ARBA00023043"/>
    </source>
</evidence>
<keyword evidence="1" id="KW-0677">Repeat</keyword>
<dbReference type="OrthoDB" id="21416at2759"/>
<feature type="repeat" description="ANK" evidence="3">
    <location>
        <begin position="895"/>
        <end position="932"/>
    </location>
</feature>
<feature type="repeat" description="ANK" evidence="3">
    <location>
        <begin position="1189"/>
        <end position="1221"/>
    </location>
</feature>
<dbReference type="InterPro" id="IPR007111">
    <property type="entry name" value="NACHT_NTPase"/>
</dbReference>
<dbReference type="InterPro" id="IPR054471">
    <property type="entry name" value="GPIID_WHD"/>
</dbReference>
<sequence length="1959" mass="217965">MPGSENEDYVFVDERALCDPPSPELVAELRAWLKPTDYLGDSSDFKKHLNSHVPGTGEWLPQTSQYQQWHDGTAGTLWLKAIAGAGKSVLAARLISQLQTTESKTPVLFFFFRQIVALNHDVHPLARDWLAQLVEFSSYSRSILKAWIEQERTIKDVAYSELWKLLLDSFKLLPKVYCVVDALDELDSEKTNDFLLRLVDLGQTRPDAVKVLMTSRPLPQIQKVLNLPSVLQARLEDRQTNKDISLFIQHRLHEIHHVSEAAKDTIRRTVEDRVHPSFLYARLVLNDLLDDHKRNSVDTASAEDALLTLPSSMEDMYSQMLHDHSQVAEVPQERQMLILQLATHASRPLRLLEIATVLDFLDMVDDGNKHGDTKNLTRMSCGPLLEILEDETVSIIHNSFTEFLTDGGRKQDTGAFPVIDSTTTHELLALVCMRYLLSGPLSSWEIRKSLRSPGEATEPFLQNSLQLQHPFLAYALANWDHHLKYLKELNEPLVDVIKTLTGSGYHTFASWIDMVIRPTFSVDLMSPLHVAAWAGLTSMAKLLVETGSSQLLSTLDGNNNTPLMLAAQRGHAGMVGFLLDCGALPDQPDKRGLSALHFAAKSNHHAVVRLFLAAGVSPLTKKAWEDPGRRCGNAVSTVGDTPLKYASQSGFVESVREMIPYLDAESCVMALQLAVRFRHAALVKLLIEPAGIDVKSPLAGNLLLRAGSNRDVDTMKFLISKGVDPFYRRERRGLDLWIHREDKDLPDEDSLLLAMCAPLYDKEVFQRSSAELPLEAALSLALEAGCDVNGTGRYGVAPLHYCVQTTVCIVQKLLDHGADVHARDSDGDTPLHSFIPSSKSLPILDLLLRHGARWDAVKNHKGQTPLHVCLRCWRVDDDLGIIEPFVEDWNIQDADGDTPLHIFARRTAYLESNARLLQQLISFGADLDRRNNAGKVPLHEVGSSNLDLYGPVFAAAGANLEARDNQGRTWLLHLIGRRSDSWPKVVKLGVDIHAVDYDGNNALHLTLADDNAEKNVEHLLEAGVDPLHINNGRDTLYHTFMRSYFEYGCRNFGALCQLRATNIPVLARNRQGETLLHCAFSRSPEWYVTPNLLDSTRNPLCLFEELDIASMISMRDNEGRLPIHAAAASCEDYVGWLIDRGAEVSVQTYKKQNLLHVAAAAKQSNVIGLVLEAYGDAKGCTAVNEQDDDGRTPLHYACQSGRPESVRLLLDAGADPNLRDMSYWTPLHMCAHFHRKPNRSRPGPEKYVKSDDDTLRVKDIVHLLCRHGADITSFNLMTMNPIQYAIHTGNGLMAVALSDEIDNGPAEQKSKCERYTAHFLWRQLVCTHQNASFIVDQVTQDESSDIIDICQEALAAGAFGFLNELANRGVQPRRKMGDRSEDFLHTLARWGFTEQFEKFGSKRLEDGWINGSLSSPNSDYPGVRPFILTVAQSSLPNMALLSLVVETFQADVNIKNPKHDRLSIDSCALHILAQGTHWWQTGAIKYLLDHGADANITDAFGRNALHVAVEGGYQRMHIVKLLLENGADPNALSEDGTTPLGLVKRDRGMANLLIDYGGDIMAGKVSLFSSCIQKLDTDMLEAILTTGTDCNHQVHKIRRPYSYESMGSMAVLCVSLGTSDCYALQLAGLREGKSDIERGKVAATVQLLLDHGADPFAPVNGDTTILHDLFSQRAMVDTFLAQPNIEIDQRDARGRTLLLAACHEPDKGYNRDIQSVLKLIRKLSDMGADITAATNEGNTVVHLLLRTSGLREQDDGVAVMRQLLQKCPSLAHCKNVAGYSPVHIAAKGRLFGFVRQLKAAGADKRAPDPEGNTILHHLVPNMPDFGEDLLHEYLTLGFDINARNNDGLTPIWKHCVDGARFPFVVLSTQHMETLRTARADLVSRNEDGESLLHLVARMKTDWYGHRRAENPAKSPDTALFKYLLELGLDPLLEDNKQRTPMDVAAAYGKHGILELFRKK</sequence>
<reference evidence="5" key="2">
    <citation type="submission" date="2021-02" db="EMBL/GenBank/DDBJ databases">
        <title>Aspergillus puulaauensis MK2 genome sequence.</title>
        <authorList>
            <person name="Futagami T."/>
            <person name="Mori K."/>
            <person name="Kadooka C."/>
            <person name="Tanaka T."/>
        </authorList>
    </citation>
    <scope>NUCLEOTIDE SEQUENCE</scope>
    <source>
        <strain evidence="5">MK2</strain>
    </source>
</reference>
<gene>
    <name evidence="5" type="ORF">APUU_10361A</name>
</gene>
<feature type="repeat" description="ANK" evidence="3">
    <location>
        <begin position="558"/>
        <end position="590"/>
    </location>
</feature>